<organism evidence="3 4">
    <name type="scientific">Macrosiphum euphorbiae</name>
    <name type="common">potato aphid</name>
    <dbReference type="NCBI Taxonomy" id="13131"/>
    <lineage>
        <taxon>Eukaryota</taxon>
        <taxon>Metazoa</taxon>
        <taxon>Ecdysozoa</taxon>
        <taxon>Arthropoda</taxon>
        <taxon>Hexapoda</taxon>
        <taxon>Insecta</taxon>
        <taxon>Pterygota</taxon>
        <taxon>Neoptera</taxon>
        <taxon>Paraneoptera</taxon>
        <taxon>Hemiptera</taxon>
        <taxon>Sternorrhyncha</taxon>
        <taxon>Aphidomorpha</taxon>
        <taxon>Aphidoidea</taxon>
        <taxon>Aphididae</taxon>
        <taxon>Macrosiphini</taxon>
        <taxon>Macrosiphum</taxon>
    </lineage>
</organism>
<keyword evidence="1" id="KW-0479">Metal-binding</keyword>
<evidence type="ECO:0000313" key="3">
    <source>
        <dbReference type="EMBL" id="CAI6374046.1"/>
    </source>
</evidence>
<dbReference type="Proteomes" id="UP001160148">
    <property type="component" value="Unassembled WGS sequence"/>
</dbReference>
<reference evidence="3 4" key="1">
    <citation type="submission" date="2023-01" db="EMBL/GenBank/DDBJ databases">
        <authorList>
            <person name="Whitehead M."/>
        </authorList>
    </citation>
    <scope>NUCLEOTIDE SEQUENCE [LARGE SCALE GENOMIC DNA]</scope>
</reference>
<evidence type="ECO:0000259" key="2">
    <source>
        <dbReference type="PROSITE" id="PS50966"/>
    </source>
</evidence>
<dbReference type="PANTHER" id="PTHR35385:SF2">
    <property type="entry name" value="PROTEIN B, PUTATIVE-RELATED"/>
    <property type="match status" value="1"/>
</dbReference>
<dbReference type="InterPro" id="IPR007527">
    <property type="entry name" value="Znf_SWIM"/>
</dbReference>
<keyword evidence="1" id="KW-0863">Zinc-finger</keyword>
<dbReference type="AlphaFoldDB" id="A0AAV0Y3N6"/>
<accession>A0AAV0Y3N6</accession>
<dbReference type="PANTHER" id="PTHR35385">
    <property type="entry name" value="PROTEIN B, PUTATIVE-RELATED-RELATED"/>
    <property type="match status" value="1"/>
</dbReference>
<evidence type="ECO:0000256" key="1">
    <source>
        <dbReference type="PROSITE-ProRule" id="PRU00325"/>
    </source>
</evidence>
<keyword evidence="4" id="KW-1185">Reference proteome</keyword>
<protein>
    <recommendedName>
        <fullName evidence="2">SWIM-type domain-containing protein</fullName>
    </recommendedName>
</protein>
<gene>
    <name evidence="3" type="ORF">MEUPH1_LOCUS27708</name>
</gene>
<name>A0AAV0Y3N6_9HEMI</name>
<keyword evidence="1" id="KW-0862">Zinc</keyword>
<sequence>MMKKVTYLKKEMIVQENDNEFLVPSEQEETLWYYVHIKCGLCSCSSGLAGKFCKHQYAIFQFFNIKSDNFPSITPTDRYNIAKIAFGEQVLDKSFYDPFLLEQPEIQQINETETNDTINNPTNYNDTDVEELNLIEPIPSTSTESNDNSKFENVLTLISL</sequence>
<dbReference type="GO" id="GO:0008270">
    <property type="term" value="F:zinc ion binding"/>
    <property type="evidence" value="ECO:0007669"/>
    <property type="project" value="UniProtKB-KW"/>
</dbReference>
<dbReference type="PROSITE" id="PS50966">
    <property type="entry name" value="ZF_SWIM"/>
    <property type="match status" value="1"/>
</dbReference>
<proteinExistence type="predicted"/>
<feature type="domain" description="SWIM-type" evidence="2">
    <location>
        <begin position="33"/>
        <end position="64"/>
    </location>
</feature>
<comment type="caution">
    <text evidence="3">The sequence shown here is derived from an EMBL/GenBank/DDBJ whole genome shotgun (WGS) entry which is preliminary data.</text>
</comment>
<dbReference type="EMBL" id="CARXXK010001150">
    <property type="protein sequence ID" value="CAI6374046.1"/>
    <property type="molecule type" value="Genomic_DNA"/>
</dbReference>
<evidence type="ECO:0000313" key="4">
    <source>
        <dbReference type="Proteomes" id="UP001160148"/>
    </source>
</evidence>